<dbReference type="OrthoDB" id="541052at2759"/>
<protein>
    <submittedName>
        <fullName evidence="4">Capsule-associated protein CAP1</fullName>
    </submittedName>
</protein>
<evidence type="ECO:0000313" key="5">
    <source>
        <dbReference type="Proteomes" id="UP000275385"/>
    </source>
</evidence>
<feature type="signal peptide" evidence="2">
    <location>
        <begin position="1"/>
        <end position="28"/>
    </location>
</feature>
<evidence type="ECO:0000256" key="2">
    <source>
        <dbReference type="SAM" id="SignalP"/>
    </source>
</evidence>
<evidence type="ECO:0000313" key="4">
    <source>
        <dbReference type="EMBL" id="RKU45191.1"/>
    </source>
</evidence>
<proteinExistence type="predicted"/>
<dbReference type="PANTHER" id="PTHR12203">
    <property type="entry name" value="KDEL LYS-ASP-GLU-LEU CONTAINING - RELATED"/>
    <property type="match status" value="1"/>
</dbReference>
<keyword evidence="2" id="KW-0732">Signal</keyword>
<dbReference type="InterPro" id="IPR051091">
    <property type="entry name" value="O-Glucosyltr/Glycosyltrsf_90"/>
</dbReference>
<name>A0A420YBC5_9PEZI</name>
<evidence type="ECO:0000259" key="3">
    <source>
        <dbReference type="SMART" id="SM00672"/>
    </source>
</evidence>
<dbReference type="AlphaFoldDB" id="A0A420YBC5"/>
<organism evidence="4 5">
    <name type="scientific">Coniochaeta pulveracea</name>
    <dbReference type="NCBI Taxonomy" id="177199"/>
    <lineage>
        <taxon>Eukaryota</taxon>
        <taxon>Fungi</taxon>
        <taxon>Dikarya</taxon>
        <taxon>Ascomycota</taxon>
        <taxon>Pezizomycotina</taxon>
        <taxon>Sordariomycetes</taxon>
        <taxon>Sordariomycetidae</taxon>
        <taxon>Coniochaetales</taxon>
        <taxon>Coniochaetaceae</taxon>
        <taxon>Coniochaeta</taxon>
    </lineage>
</organism>
<feature type="chain" id="PRO_5019498283" evidence="2">
    <location>
        <begin position="29"/>
        <end position="614"/>
    </location>
</feature>
<dbReference type="Pfam" id="PF05686">
    <property type="entry name" value="Glyco_transf_90"/>
    <property type="match status" value="1"/>
</dbReference>
<dbReference type="InterPro" id="IPR006598">
    <property type="entry name" value="CAP10"/>
</dbReference>
<reference evidence="4 5" key="1">
    <citation type="submission" date="2018-08" db="EMBL/GenBank/DDBJ databases">
        <title>Draft genome of the lignicolous fungus Coniochaeta pulveracea.</title>
        <authorList>
            <person name="Borstlap C.J."/>
            <person name="De Witt R.N."/>
            <person name="Botha A."/>
            <person name="Volschenk H."/>
        </authorList>
    </citation>
    <scope>NUCLEOTIDE SEQUENCE [LARGE SCALE GENOMIC DNA]</scope>
    <source>
        <strain evidence="4 5">CAB683</strain>
    </source>
</reference>
<dbReference type="EMBL" id="QVQW01000023">
    <property type="protein sequence ID" value="RKU45191.1"/>
    <property type="molecule type" value="Genomic_DNA"/>
</dbReference>
<comment type="caution">
    <text evidence="4">The sequence shown here is derived from an EMBL/GenBank/DDBJ whole genome shotgun (WGS) entry which is preliminary data.</text>
</comment>
<feature type="domain" description="Glycosyl transferase CAP10" evidence="3">
    <location>
        <begin position="313"/>
        <end position="606"/>
    </location>
</feature>
<feature type="region of interest" description="Disordered" evidence="1">
    <location>
        <begin position="36"/>
        <end position="79"/>
    </location>
</feature>
<gene>
    <name evidence="4" type="primary">CAP10</name>
    <name evidence="4" type="ORF">DL546_007366</name>
</gene>
<sequence>MMMMRSKMRLGLGALTLVILMIIYLSGSIPEKTTIPINGIGEGHGHSTAKPKPKTDKQGGGDPKAGGPTPPKSAARGTHPMWQLISQGEKDLEEMKKRQSQTLEDAVKEYRKRYHIHPPPNFDKWFEFAKKRNTQLPDEFDNIMEMLTPFWGLSPATTRARAAEVLGADNQMMGISIRKGKITHIKGADEWQRAATQGMMEPFLQYLPDMDLAFNLHDEPRVIVPHGDMVRLVDHAKKVTLPKAEKQEAPRNKWTKKVEGLGDGTGFKEVKTTRFNAFAHQPTWTHSRMSCPPETPARALEEDLRLDDMAKYAVTELGFIYDLTAATDICLSPTLEKTYGFFDRPNAFNIVHDLFPVFSQSKVSSFADILYPSPWYWAEKVKYNETRDMDWNEKKDTLYWRGSTTGGFSREGGWRRQHRQRFVTKMNKNEKAKILDNMGDDDHQKWFPKEVQRRKYKDLMDVHFSHVGQCEEGDCLAQREFFEIAPEANQQDAWAYKYLLDLDGNAFSGRFYAFLQSKSLIFKYALFREWHAEWIKPWVHYIPLSLQGEEWLEAVRFFDDETLGKKDGERLAMQSREWADLVVKKEDMGVWFFRLLLEYGRVIDDEREFIGFSD</sequence>
<dbReference type="PANTHER" id="PTHR12203:SF104">
    <property type="entry name" value="PROTEIN CAP1, PUTATIVE (AFU_ORTHOLOGUE AFUA_1G05595)-RELATED"/>
    <property type="match status" value="1"/>
</dbReference>
<dbReference type="Proteomes" id="UP000275385">
    <property type="component" value="Unassembled WGS sequence"/>
</dbReference>
<accession>A0A420YBC5</accession>
<dbReference type="SMART" id="SM00672">
    <property type="entry name" value="CAP10"/>
    <property type="match status" value="1"/>
</dbReference>
<keyword evidence="5" id="KW-1185">Reference proteome</keyword>
<evidence type="ECO:0000256" key="1">
    <source>
        <dbReference type="SAM" id="MobiDB-lite"/>
    </source>
</evidence>